<dbReference type="AlphaFoldDB" id="B4H3Y4"/>
<reference evidence="2 3" key="1">
    <citation type="journal article" date="2007" name="Nature">
        <title>Evolution of genes and genomes on the Drosophila phylogeny.</title>
        <authorList>
            <consortium name="Drosophila 12 Genomes Consortium"/>
            <person name="Clark A.G."/>
            <person name="Eisen M.B."/>
            <person name="Smith D.R."/>
            <person name="Bergman C.M."/>
            <person name="Oliver B."/>
            <person name="Markow T.A."/>
            <person name="Kaufman T.C."/>
            <person name="Kellis M."/>
            <person name="Gelbart W."/>
            <person name="Iyer V.N."/>
            <person name="Pollard D.A."/>
            <person name="Sackton T.B."/>
            <person name="Larracuente A.M."/>
            <person name="Singh N.D."/>
            <person name="Abad J.P."/>
            <person name="Abt D.N."/>
            <person name="Adryan B."/>
            <person name="Aguade M."/>
            <person name="Akashi H."/>
            <person name="Anderson W.W."/>
            <person name="Aquadro C.F."/>
            <person name="Ardell D.H."/>
            <person name="Arguello R."/>
            <person name="Artieri C.G."/>
            <person name="Barbash D.A."/>
            <person name="Barker D."/>
            <person name="Barsanti P."/>
            <person name="Batterham P."/>
            <person name="Batzoglou S."/>
            <person name="Begun D."/>
            <person name="Bhutkar A."/>
            <person name="Blanco E."/>
            <person name="Bosak S.A."/>
            <person name="Bradley R.K."/>
            <person name="Brand A.D."/>
            <person name="Brent M.R."/>
            <person name="Brooks A.N."/>
            <person name="Brown R.H."/>
            <person name="Butlin R.K."/>
            <person name="Caggese C."/>
            <person name="Calvi B.R."/>
            <person name="Bernardo de Carvalho A."/>
            <person name="Caspi A."/>
            <person name="Castrezana S."/>
            <person name="Celniker S.E."/>
            <person name="Chang J.L."/>
            <person name="Chapple C."/>
            <person name="Chatterji S."/>
            <person name="Chinwalla A."/>
            <person name="Civetta A."/>
            <person name="Clifton S.W."/>
            <person name="Comeron J.M."/>
            <person name="Costello J.C."/>
            <person name="Coyne J.A."/>
            <person name="Daub J."/>
            <person name="David R.G."/>
            <person name="Delcher A.L."/>
            <person name="Delehaunty K."/>
            <person name="Do C.B."/>
            <person name="Ebling H."/>
            <person name="Edwards K."/>
            <person name="Eickbush T."/>
            <person name="Evans J.D."/>
            <person name="Filipski A."/>
            <person name="Findeiss S."/>
            <person name="Freyhult E."/>
            <person name="Fulton L."/>
            <person name="Fulton R."/>
            <person name="Garcia A.C."/>
            <person name="Gardiner A."/>
            <person name="Garfield D.A."/>
            <person name="Garvin B.E."/>
            <person name="Gibson G."/>
            <person name="Gilbert D."/>
            <person name="Gnerre S."/>
            <person name="Godfrey J."/>
            <person name="Good R."/>
            <person name="Gotea V."/>
            <person name="Gravely B."/>
            <person name="Greenberg A.J."/>
            <person name="Griffiths-Jones S."/>
            <person name="Gross S."/>
            <person name="Guigo R."/>
            <person name="Gustafson E.A."/>
            <person name="Haerty W."/>
            <person name="Hahn M.W."/>
            <person name="Halligan D.L."/>
            <person name="Halpern A.L."/>
            <person name="Halter G.M."/>
            <person name="Han M.V."/>
            <person name="Heger A."/>
            <person name="Hillier L."/>
            <person name="Hinrichs A.S."/>
            <person name="Holmes I."/>
            <person name="Hoskins R.A."/>
            <person name="Hubisz M.J."/>
            <person name="Hultmark D."/>
            <person name="Huntley M.A."/>
            <person name="Jaffe D.B."/>
            <person name="Jagadeeshan S."/>
            <person name="Jeck W.R."/>
            <person name="Johnson J."/>
            <person name="Jones C.D."/>
            <person name="Jordan W.C."/>
            <person name="Karpen G.H."/>
            <person name="Kataoka E."/>
            <person name="Keightley P.D."/>
            <person name="Kheradpour P."/>
            <person name="Kirkness E.F."/>
            <person name="Koerich L.B."/>
            <person name="Kristiansen K."/>
            <person name="Kudrna D."/>
            <person name="Kulathinal R.J."/>
            <person name="Kumar S."/>
            <person name="Kwok R."/>
            <person name="Lander E."/>
            <person name="Langley C.H."/>
            <person name="Lapoint R."/>
            <person name="Lazzaro B.P."/>
            <person name="Lee S.J."/>
            <person name="Levesque L."/>
            <person name="Li R."/>
            <person name="Lin C.F."/>
            <person name="Lin M.F."/>
            <person name="Lindblad-Toh K."/>
            <person name="Llopart A."/>
            <person name="Long M."/>
            <person name="Low L."/>
            <person name="Lozovsky E."/>
            <person name="Lu J."/>
            <person name="Luo M."/>
            <person name="Machado C.A."/>
            <person name="Makalowski W."/>
            <person name="Marzo M."/>
            <person name="Matsuda M."/>
            <person name="Matzkin L."/>
            <person name="McAllister B."/>
            <person name="McBride C.S."/>
            <person name="McKernan B."/>
            <person name="McKernan K."/>
            <person name="Mendez-Lago M."/>
            <person name="Minx P."/>
            <person name="Mollenhauer M.U."/>
            <person name="Montooth K."/>
            <person name="Mount S.M."/>
            <person name="Mu X."/>
            <person name="Myers E."/>
            <person name="Negre B."/>
            <person name="Newfeld S."/>
            <person name="Nielsen R."/>
            <person name="Noor M.A."/>
            <person name="O'Grady P."/>
            <person name="Pachter L."/>
            <person name="Papaceit M."/>
            <person name="Parisi M.J."/>
            <person name="Parisi M."/>
            <person name="Parts L."/>
            <person name="Pedersen J.S."/>
            <person name="Pesole G."/>
            <person name="Phillippy A.M."/>
            <person name="Ponting C.P."/>
            <person name="Pop M."/>
            <person name="Porcelli D."/>
            <person name="Powell J.R."/>
            <person name="Prohaska S."/>
            <person name="Pruitt K."/>
            <person name="Puig M."/>
            <person name="Quesneville H."/>
            <person name="Ram K.R."/>
            <person name="Rand D."/>
            <person name="Rasmussen M.D."/>
            <person name="Reed L.K."/>
            <person name="Reenan R."/>
            <person name="Reily A."/>
            <person name="Remington K.A."/>
            <person name="Rieger T.T."/>
            <person name="Ritchie M.G."/>
            <person name="Robin C."/>
            <person name="Rogers Y.H."/>
            <person name="Rohde C."/>
            <person name="Rozas J."/>
            <person name="Rubenfield M.J."/>
            <person name="Ruiz A."/>
            <person name="Russo S."/>
            <person name="Salzberg S.L."/>
            <person name="Sanchez-Gracia A."/>
            <person name="Saranga D.J."/>
            <person name="Sato H."/>
            <person name="Schaeffer S.W."/>
            <person name="Schatz M.C."/>
            <person name="Schlenke T."/>
            <person name="Schwartz R."/>
            <person name="Segarra C."/>
            <person name="Singh R.S."/>
            <person name="Sirot L."/>
            <person name="Sirota M."/>
            <person name="Sisneros N.B."/>
            <person name="Smith C.D."/>
            <person name="Smith T.F."/>
            <person name="Spieth J."/>
            <person name="Stage D.E."/>
            <person name="Stark A."/>
            <person name="Stephan W."/>
            <person name="Strausberg R.L."/>
            <person name="Strempel S."/>
            <person name="Sturgill D."/>
            <person name="Sutton G."/>
            <person name="Sutton G.G."/>
            <person name="Tao W."/>
            <person name="Teichmann S."/>
            <person name="Tobari Y.N."/>
            <person name="Tomimura Y."/>
            <person name="Tsolas J.M."/>
            <person name="Valente V.L."/>
            <person name="Venter E."/>
            <person name="Venter J.C."/>
            <person name="Vicario S."/>
            <person name="Vieira F.G."/>
            <person name="Vilella A.J."/>
            <person name="Villasante A."/>
            <person name="Walenz B."/>
            <person name="Wang J."/>
            <person name="Wasserman M."/>
            <person name="Watts T."/>
            <person name="Wilson D."/>
            <person name="Wilson R.K."/>
            <person name="Wing R.A."/>
            <person name="Wolfner M.F."/>
            <person name="Wong A."/>
            <person name="Wong G.K."/>
            <person name="Wu C.I."/>
            <person name="Wu G."/>
            <person name="Yamamoto D."/>
            <person name="Yang H.P."/>
            <person name="Yang S.P."/>
            <person name="Yorke J.A."/>
            <person name="Yoshida K."/>
            <person name="Zdobnov E."/>
            <person name="Zhang P."/>
            <person name="Zhang Y."/>
            <person name="Zimin A.V."/>
            <person name="Baldwin J."/>
            <person name="Abdouelleil A."/>
            <person name="Abdulkadir J."/>
            <person name="Abebe A."/>
            <person name="Abera B."/>
            <person name="Abreu J."/>
            <person name="Acer S.C."/>
            <person name="Aftuck L."/>
            <person name="Alexander A."/>
            <person name="An P."/>
            <person name="Anderson E."/>
            <person name="Anderson S."/>
            <person name="Arachi H."/>
            <person name="Azer M."/>
            <person name="Bachantsang P."/>
            <person name="Barry A."/>
            <person name="Bayul T."/>
            <person name="Berlin A."/>
            <person name="Bessette D."/>
            <person name="Bloom T."/>
            <person name="Blye J."/>
            <person name="Boguslavskiy L."/>
            <person name="Bonnet C."/>
            <person name="Boukhgalter B."/>
            <person name="Bourzgui I."/>
            <person name="Brown A."/>
            <person name="Cahill P."/>
            <person name="Channer S."/>
            <person name="Cheshatsang Y."/>
            <person name="Chuda L."/>
            <person name="Citroen M."/>
            <person name="Collymore A."/>
            <person name="Cooke P."/>
            <person name="Costello M."/>
            <person name="D'Aco K."/>
            <person name="Daza R."/>
            <person name="De Haan G."/>
            <person name="DeGray S."/>
            <person name="DeMaso C."/>
            <person name="Dhargay N."/>
            <person name="Dooley K."/>
            <person name="Dooley E."/>
            <person name="Doricent M."/>
            <person name="Dorje P."/>
            <person name="Dorjee K."/>
            <person name="Dupes A."/>
            <person name="Elong R."/>
            <person name="Falk J."/>
            <person name="Farina A."/>
            <person name="Faro S."/>
            <person name="Ferguson D."/>
            <person name="Fisher S."/>
            <person name="Foley C.D."/>
            <person name="Franke A."/>
            <person name="Friedrich D."/>
            <person name="Gadbois L."/>
            <person name="Gearin G."/>
            <person name="Gearin C.R."/>
            <person name="Giannoukos G."/>
            <person name="Goode T."/>
            <person name="Graham J."/>
            <person name="Grandbois E."/>
            <person name="Grewal S."/>
            <person name="Gyaltsen K."/>
            <person name="Hafez N."/>
            <person name="Hagos B."/>
            <person name="Hall J."/>
            <person name="Henson C."/>
            <person name="Hollinger A."/>
            <person name="Honan T."/>
            <person name="Huard M.D."/>
            <person name="Hughes L."/>
            <person name="Hurhula B."/>
            <person name="Husby M.E."/>
            <person name="Kamat A."/>
            <person name="Kanga B."/>
            <person name="Kashin S."/>
            <person name="Khazanovich D."/>
            <person name="Kisner P."/>
            <person name="Lance K."/>
            <person name="Lara M."/>
            <person name="Lee W."/>
            <person name="Lennon N."/>
            <person name="Letendre F."/>
            <person name="LeVine R."/>
            <person name="Lipovsky A."/>
            <person name="Liu X."/>
            <person name="Liu J."/>
            <person name="Liu S."/>
            <person name="Lokyitsang T."/>
            <person name="Lokyitsang Y."/>
            <person name="Lubonja R."/>
            <person name="Lui A."/>
            <person name="MacDonald P."/>
            <person name="Magnisalis V."/>
            <person name="Maru K."/>
            <person name="Matthews C."/>
            <person name="McCusker W."/>
            <person name="McDonough S."/>
            <person name="Mehta T."/>
            <person name="Meldrim J."/>
            <person name="Meneus L."/>
            <person name="Mihai O."/>
            <person name="Mihalev A."/>
            <person name="Mihova T."/>
            <person name="Mittelman R."/>
            <person name="Mlenga V."/>
            <person name="Montmayeur A."/>
            <person name="Mulrain L."/>
            <person name="Navidi A."/>
            <person name="Naylor J."/>
            <person name="Negash T."/>
            <person name="Nguyen T."/>
            <person name="Nguyen N."/>
            <person name="Nicol R."/>
            <person name="Norbu C."/>
            <person name="Norbu N."/>
            <person name="Novod N."/>
            <person name="O'Neill B."/>
            <person name="Osman S."/>
            <person name="Markiewicz E."/>
            <person name="Oyono O.L."/>
            <person name="Patti C."/>
            <person name="Phunkhang P."/>
            <person name="Pierre F."/>
            <person name="Priest M."/>
            <person name="Raghuraman S."/>
            <person name="Rege F."/>
            <person name="Reyes R."/>
            <person name="Rise C."/>
            <person name="Rogov P."/>
            <person name="Ross K."/>
            <person name="Ryan E."/>
            <person name="Settipalli S."/>
            <person name="Shea T."/>
            <person name="Sherpa N."/>
            <person name="Shi L."/>
            <person name="Shih D."/>
            <person name="Sparrow T."/>
            <person name="Spaulding J."/>
            <person name="Stalker J."/>
            <person name="Stange-Thomann N."/>
            <person name="Stavropoulos S."/>
            <person name="Stone C."/>
            <person name="Strader C."/>
            <person name="Tesfaye S."/>
            <person name="Thomson T."/>
            <person name="Thoulutsang Y."/>
            <person name="Thoulutsang D."/>
            <person name="Topham K."/>
            <person name="Topping I."/>
            <person name="Tsamla T."/>
            <person name="Vassiliev H."/>
            <person name="Vo A."/>
            <person name="Wangchuk T."/>
            <person name="Wangdi T."/>
            <person name="Weiand M."/>
            <person name="Wilkinson J."/>
            <person name="Wilson A."/>
            <person name="Yadav S."/>
            <person name="Young G."/>
            <person name="Yu Q."/>
            <person name="Zembek L."/>
            <person name="Zhong D."/>
            <person name="Zimmer A."/>
            <person name="Zwirko Z."/>
            <person name="Jaffe D.B."/>
            <person name="Alvarez P."/>
            <person name="Brockman W."/>
            <person name="Butler J."/>
            <person name="Chin C."/>
            <person name="Gnerre S."/>
            <person name="Grabherr M."/>
            <person name="Kleber M."/>
            <person name="Mauceli E."/>
            <person name="MacCallum I."/>
        </authorList>
    </citation>
    <scope>NUCLEOTIDE SEQUENCE [LARGE SCALE GENOMIC DNA]</scope>
    <source>
        <strain evidence="3">MSH-3 / Tucson 14011-0111.49</strain>
    </source>
</reference>
<evidence type="ECO:0000313" key="2">
    <source>
        <dbReference type="EMBL" id="EDW31099.1"/>
    </source>
</evidence>
<feature type="compositionally biased region" description="Basic and acidic residues" evidence="1">
    <location>
        <begin position="94"/>
        <end position="106"/>
    </location>
</feature>
<dbReference type="OrthoDB" id="296522at2759"/>
<proteinExistence type="predicted"/>
<sequence>DFKEYTDAEGVIALPTSDFHKPICLEMRLAAANRQASQFGLLAGSPLGGAYQRHQATTFTSPVSSRAGGEEAAPPEDREPEAEAEGEGEAEANDEQRALLQRRDGPDASGGDAHGRGEPT</sequence>
<dbReference type="Proteomes" id="UP000008744">
    <property type="component" value="Unassembled WGS sequence"/>
</dbReference>
<keyword evidence="3" id="KW-1185">Reference proteome</keyword>
<dbReference type="STRING" id="7234.B4H3Y4"/>
<feature type="compositionally biased region" description="Acidic residues" evidence="1">
    <location>
        <begin position="78"/>
        <end position="93"/>
    </location>
</feature>
<accession>B4H3Y4</accession>
<organism evidence="3">
    <name type="scientific">Drosophila persimilis</name>
    <name type="common">Fruit fly</name>
    <dbReference type="NCBI Taxonomy" id="7234"/>
    <lineage>
        <taxon>Eukaryota</taxon>
        <taxon>Metazoa</taxon>
        <taxon>Ecdysozoa</taxon>
        <taxon>Arthropoda</taxon>
        <taxon>Hexapoda</taxon>
        <taxon>Insecta</taxon>
        <taxon>Pterygota</taxon>
        <taxon>Neoptera</taxon>
        <taxon>Endopterygota</taxon>
        <taxon>Diptera</taxon>
        <taxon>Brachycera</taxon>
        <taxon>Muscomorpha</taxon>
        <taxon>Ephydroidea</taxon>
        <taxon>Drosophilidae</taxon>
        <taxon>Drosophila</taxon>
        <taxon>Sophophora</taxon>
    </lineage>
</organism>
<gene>
    <name evidence="2" type="primary">Dper\GL20770</name>
    <name evidence="2" type="ORF">Dper_GL20770</name>
</gene>
<dbReference type="EMBL" id="CH479208">
    <property type="protein sequence ID" value="EDW31099.1"/>
    <property type="molecule type" value="Genomic_DNA"/>
</dbReference>
<feature type="non-terminal residue" evidence="2">
    <location>
        <position position="1"/>
    </location>
</feature>
<name>B4H3Y4_DROPE</name>
<evidence type="ECO:0000256" key="1">
    <source>
        <dbReference type="SAM" id="MobiDB-lite"/>
    </source>
</evidence>
<dbReference type="HOGENOM" id="CLU_2055520_0_0_1"/>
<feature type="region of interest" description="Disordered" evidence="1">
    <location>
        <begin position="57"/>
        <end position="120"/>
    </location>
</feature>
<protein>
    <submittedName>
        <fullName evidence="2">GL20770</fullName>
    </submittedName>
</protein>
<evidence type="ECO:0000313" key="3">
    <source>
        <dbReference type="Proteomes" id="UP000008744"/>
    </source>
</evidence>